<sequence length="197" mass="22175">MNEVSKRIDQVVKEGLSKVMKENGFKKSGRTFLKELDDGWHIVNIQASSGNLGKDGKFAVNLGVINNAISEKSGLKIPSKPKEYDSTVRERLGILVHGEDYWWEISDQTDISDLANEISEAMSSHGFPWLQKYSNLADISDKLKQQPSLQSIAAALLMGDELEAKARYDQILLDRPAAKSRFKSWAKNLGLSWWQHL</sequence>
<evidence type="ECO:0000313" key="1">
    <source>
        <dbReference type="EMBL" id="TDW59761.1"/>
    </source>
</evidence>
<dbReference type="Proteomes" id="UP000295058">
    <property type="component" value="Unassembled WGS sequence"/>
</dbReference>
<proteinExistence type="predicted"/>
<dbReference type="InterPro" id="IPR025412">
    <property type="entry name" value="DUF4304"/>
</dbReference>
<dbReference type="RefSeq" id="WP_134113969.1">
    <property type="nucleotide sequence ID" value="NZ_NQJF01000005.1"/>
</dbReference>
<accession>A0ABY2F0C3</accession>
<keyword evidence="2" id="KW-1185">Reference proteome</keyword>
<comment type="caution">
    <text evidence="1">The sequence shown here is derived from an EMBL/GenBank/DDBJ whole genome shotgun (WGS) entry which is preliminary data.</text>
</comment>
<evidence type="ECO:0000313" key="2">
    <source>
        <dbReference type="Proteomes" id="UP000295058"/>
    </source>
</evidence>
<dbReference type="Pfam" id="PF14137">
    <property type="entry name" value="DUF4304"/>
    <property type="match status" value="1"/>
</dbReference>
<protein>
    <submittedName>
        <fullName evidence="1">Uncharacterized protein DUF4304</fullName>
    </submittedName>
</protein>
<reference evidence="1 2" key="1">
    <citation type="submission" date="2019-03" db="EMBL/GenBank/DDBJ databases">
        <title>Genomic Encyclopedia of Archaeal and Bacterial Type Strains, Phase II (KMG-II): from individual species to whole genera.</title>
        <authorList>
            <person name="Goeker M."/>
        </authorList>
    </citation>
    <scope>NUCLEOTIDE SEQUENCE [LARGE SCALE GENOMIC DNA]</scope>
    <source>
        <strain evidence="1 2">DSM 15594</strain>
    </source>
</reference>
<organism evidence="1 2">
    <name type="scientific">Oceanimonas baumannii</name>
    <dbReference type="NCBI Taxonomy" id="129578"/>
    <lineage>
        <taxon>Bacteria</taxon>
        <taxon>Pseudomonadati</taxon>
        <taxon>Pseudomonadota</taxon>
        <taxon>Gammaproteobacteria</taxon>
        <taxon>Aeromonadales</taxon>
        <taxon>Aeromonadaceae</taxon>
        <taxon>Oceanimonas</taxon>
    </lineage>
</organism>
<gene>
    <name evidence="1" type="ORF">LY04_01402</name>
</gene>
<dbReference type="EMBL" id="SODO01000004">
    <property type="protein sequence ID" value="TDW59761.1"/>
    <property type="molecule type" value="Genomic_DNA"/>
</dbReference>
<name>A0ABY2F0C3_9GAMM</name>